<gene>
    <name evidence="2" type="ORF">BT62DRAFT_242538</name>
</gene>
<dbReference type="EMBL" id="MU250540">
    <property type="protein sequence ID" value="KAG7444429.1"/>
    <property type="molecule type" value="Genomic_DNA"/>
</dbReference>
<dbReference type="AlphaFoldDB" id="A0A9P7VPD8"/>
<protein>
    <submittedName>
        <fullName evidence="2">Uncharacterized protein</fullName>
    </submittedName>
</protein>
<feature type="compositionally biased region" description="Polar residues" evidence="1">
    <location>
        <begin position="91"/>
        <end position="100"/>
    </location>
</feature>
<evidence type="ECO:0000313" key="3">
    <source>
        <dbReference type="Proteomes" id="UP000812287"/>
    </source>
</evidence>
<sequence length="193" mass="20946">MGSSTALSSPVGMGVRTPHVNTTLDPKTPRRPLAELVQHTNQNALKSSLPKQVPSVDTRDRTSSLRGRRPSVFAPTPRRSRLPQLPISVMTPGSKSRVSDTAMTTSTVHRPSHLSESHILPCTQPTPQNSTICSPAHVPPATSTNLTCRTTTSLQQDIQTTPHTNTFSAPPLTLRQRRSPFVSTMQSLDNICV</sequence>
<comment type="caution">
    <text evidence="2">The sequence shown here is derived from an EMBL/GenBank/DDBJ whole genome shotgun (WGS) entry which is preliminary data.</text>
</comment>
<dbReference type="RefSeq" id="XP_043037929.1">
    <property type="nucleotide sequence ID" value="XM_043180192.1"/>
</dbReference>
<dbReference type="GeneID" id="66102488"/>
<name>A0A9P7VPD8_9AGAR</name>
<feature type="region of interest" description="Disordered" evidence="1">
    <location>
        <begin position="1"/>
        <end position="100"/>
    </location>
</feature>
<keyword evidence="3" id="KW-1185">Reference proteome</keyword>
<evidence type="ECO:0000313" key="2">
    <source>
        <dbReference type="EMBL" id="KAG7444429.1"/>
    </source>
</evidence>
<proteinExistence type="predicted"/>
<organism evidence="2 3">
    <name type="scientific">Guyanagaster necrorhizus</name>
    <dbReference type="NCBI Taxonomy" id="856835"/>
    <lineage>
        <taxon>Eukaryota</taxon>
        <taxon>Fungi</taxon>
        <taxon>Dikarya</taxon>
        <taxon>Basidiomycota</taxon>
        <taxon>Agaricomycotina</taxon>
        <taxon>Agaricomycetes</taxon>
        <taxon>Agaricomycetidae</taxon>
        <taxon>Agaricales</taxon>
        <taxon>Marasmiineae</taxon>
        <taxon>Physalacriaceae</taxon>
        <taxon>Guyanagaster</taxon>
    </lineage>
</organism>
<evidence type="ECO:0000256" key="1">
    <source>
        <dbReference type="SAM" id="MobiDB-lite"/>
    </source>
</evidence>
<accession>A0A9P7VPD8</accession>
<feature type="compositionally biased region" description="Polar residues" evidence="1">
    <location>
        <begin position="38"/>
        <end position="50"/>
    </location>
</feature>
<dbReference type="Proteomes" id="UP000812287">
    <property type="component" value="Unassembled WGS sequence"/>
</dbReference>
<reference evidence="2" key="1">
    <citation type="submission" date="2020-11" db="EMBL/GenBank/DDBJ databases">
        <title>Adaptations for nitrogen fixation in a non-lichenized fungal sporocarp promotes dispersal by wood-feeding termites.</title>
        <authorList>
            <consortium name="DOE Joint Genome Institute"/>
            <person name="Koch R.A."/>
            <person name="Yoon G."/>
            <person name="Arayal U."/>
            <person name="Lail K."/>
            <person name="Amirebrahimi M."/>
            <person name="Labutti K."/>
            <person name="Lipzen A."/>
            <person name="Riley R."/>
            <person name="Barry K."/>
            <person name="Henrissat B."/>
            <person name="Grigoriev I.V."/>
            <person name="Herr J.R."/>
            <person name="Aime M.C."/>
        </authorList>
    </citation>
    <scope>NUCLEOTIDE SEQUENCE</scope>
    <source>
        <strain evidence="2">MCA 3950</strain>
    </source>
</reference>